<dbReference type="Proteomes" id="UP000260351">
    <property type="component" value="Unassembled WGS sequence"/>
</dbReference>
<dbReference type="InterPro" id="IPR011990">
    <property type="entry name" value="TPR-like_helical_dom_sf"/>
</dbReference>
<proteinExistence type="predicted"/>
<keyword evidence="1" id="KW-0067">ATP-binding</keyword>
<accession>A0A3E1KBM1</accession>
<dbReference type="Gene3D" id="1.25.40.10">
    <property type="entry name" value="Tetratricopeptide repeat domain"/>
    <property type="match status" value="2"/>
</dbReference>
<dbReference type="Gene3D" id="1.10.510.10">
    <property type="entry name" value="Transferase(Phosphotransferase) domain 1"/>
    <property type="match status" value="1"/>
</dbReference>
<feature type="binding site" evidence="1">
    <location>
        <position position="105"/>
    </location>
    <ligand>
        <name>ATP</name>
        <dbReference type="ChEBI" id="CHEBI:30616"/>
    </ligand>
</feature>
<dbReference type="InterPro" id="IPR000719">
    <property type="entry name" value="Prot_kinase_dom"/>
</dbReference>
<dbReference type="InterPro" id="IPR019734">
    <property type="entry name" value="TPR_rpt"/>
</dbReference>
<dbReference type="PROSITE" id="PS00107">
    <property type="entry name" value="PROTEIN_KINASE_ATP"/>
    <property type="match status" value="1"/>
</dbReference>
<gene>
    <name evidence="3" type="ORF">DZC52_03135</name>
</gene>
<keyword evidence="3" id="KW-0418">Kinase</keyword>
<dbReference type="PANTHER" id="PTHR46082:SF6">
    <property type="entry name" value="AAA+ ATPASE DOMAIN-CONTAINING PROTEIN-RELATED"/>
    <property type="match status" value="1"/>
</dbReference>
<dbReference type="InterPro" id="IPR011009">
    <property type="entry name" value="Kinase-like_dom_sf"/>
</dbReference>
<dbReference type="GO" id="GO:0005524">
    <property type="term" value="F:ATP binding"/>
    <property type="evidence" value="ECO:0007669"/>
    <property type="project" value="UniProtKB-UniRule"/>
</dbReference>
<dbReference type="GO" id="GO:0004674">
    <property type="term" value="F:protein serine/threonine kinase activity"/>
    <property type="evidence" value="ECO:0007669"/>
    <property type="project" value="UniProtKB-KW"/>
</dbReference>
<dbReference type="SMART" id="SM00220">
    <property type="entry name" value="S_TKc"/>
    <property type="match status" value="1"/>
</dbReference>
<dbReference type="Pfam" id="PF13424">
    <property type="entry name" value="TPR_12"/>
    <property type="match status" value="2"/>
</dbReference>
<name>A0A3E1KBM1_9GAMM</name>
<dbReference type="Pfam" id="PF00069">
    <property type="entry name" value="Pkinase"/>
    <property type="match status" value="1"/>
</dbReference>
<dbReference type="Gene3D" id="3.30.200.20">
    <property type="entry name" value="Phosphorylase Kinase, domain 1"/>
    <property type="match status" value="1"/>
</dbReference>
<feature type="domain" description="Protein kinase" evidence="2">
    <location>
        <begin position="74"/>
        <end position="350"/>
    </location>
</feature>
<dbReference type="InterPro" id="IPR017441">
    <property type="entry name" value="Protein_kinase_ATP_BS"/>
</dbReference>
<dbReference type="SMART" id="SM00028">
    <property type="entry name" value="TPR"/>
    <property type="match status" value="6"/>
</dbReference>
<dbReference type="PANTHER" id="PTHR46082">
    <property type="entry name" value="ATP/GTP-BINDING PROTEIN-RELATED"/>
    <property type="match status" value="1"/>
</dbReference>
<keyword evidence="3" id="KW-0723">Serine/threonine-protein kinase</keyword>
<dbReference type="SUPFAM" id="SSF48452">
    <property type="entry name" value="TPR-like"/>
    <property type="match status" value="3"/>
</dbReference>
<dbReference type="EMBL" id="QUZK01000014">
    <property type="protein sequence ID" value="RFF32001.1"/>
    <property type="molecule type" value="Genomic_DNA"/>
</dbReference>
<keyword evidence="3" id="KW-0808">Transferase</keyword>
<evidence type="ECO:0000313" key="4">
    <source>
        <dbReference type="Proteomes" id="UP000260351"/>
    </source>
</evidence>
<keyword evidence="1" id="KW-0547">Nucleotide-binding</keyword>
<protein>
    <submittedName>
        <fullName evidence="3">Serine/threonine protein kinase</fullName>
    </submittedName>
</protein>
<keyword evidence="4" id="KW-1185">Reference proteome</keyword>
<sequence>MLDLDDNARERELAAIAGRTARIHRWLVALLAASAEQPGEDLSTLFERVGQAAQKDAVSRHEVTLAPDTRVGAWRIEHAVGHGGMGTVYKARRADGAFEMEAAVKVIRVRRAALEERLTMERQLLARLSHRGIARLIDGGSTGDGHAFLVMEWVPGRDLDAYVHDEAPALGRRLDLFEQMASAASHAHQRRVVHGDLKPSNVRVNDEGAVRLVDFGIARLLEEGEASGESPLRALTPEFAAPELRAGESPSTQSDVWSLGAMLYWLLTDSLLQSRAGPIHGESLQRSIPRRDDLAAIVARATAEDPRDRYPTVFGLIEDIRRYRTRMPVEARAPTRLYLVKRFVDRHRFAVGMAGAVSAALCLALAGALWQAHRATVERDRAAAQTERALMAEAESTQLAGELEQVVAFQAAQLSAIDVRRMGVGLRTGIAARHRESMARNGMTGPALQERDLEAQRMLARVNFSDLARDALQDNIFENALESIDDQFADQPLLRARLLQTVATTQRAVGLERQAGAPQREALAVRREMLGDQHPDTLESVNRMGQQLMAEGSHDEALAQYRKALAGLEALHGPKHPETLTALSNAGIALEAMGRYVDAEPNFREALQGRREVLGPEHPDTLVSMSNMAALFDGLERPAEALPLYREALGTRRAVLGDDHPDTLRSISNLGVFLAGEDRFDEAEPYYREALAGRTEVLGREHPETLVSTNNMGYLLVNTDRLVEAEHHFQQALSMSRRVRGDQHPLTLVAMNNLADLLHKLGRYEDAEALAAEAVSGGRQSLEDGHWYLGVFLNRQGRELAALGRFDEAEAVMLESHGIFVEAFGAEHGHTQVVVKSLADVYASWHEVAPGAGHDEHASAWRARLINEE</sequence>
<dbReference type="Pfam" id="PF13374">
    <property type="entry name" value="TPR_10"/>
    <property type="match status" value="3"/>
</dbReference>
<dbReference type="InterPro" id="IPR053137">
    <property type="entry name" value="NLR-like"/>
</dbReference>
<evidence type="ECO:0000259" key="2">
    <source>
        <dbReference type="PROSITE" id="PS50011"/>
    </source>
</evidence>
<comment type="caution">
    <text evidence="3">The sequence shown here is derived from an EMBL/GenBank/DDBJ whole genome shotgun (WGS) entry which is preliminary data.</text>
</comment>
<evidence type="ECO:0000313" key="3">
    <source>
        <dbReference type="EMBL" id="RFF32001.1"/>
    </source>
</evidence>
<organism evidence="3 4">
    <name type="scientific">Wenzhouxiangella sediminis</name>
    <dbReference type="NCBI Taxonomy" id="1792836"/>
    <lineage>
        <taxon>Bacteria</taxon>
        <taxon>Pseudomonadati</taxon>
        <taxon>Pseudomonadota</taxon>
        <taxon>Gammaproteobacteria</taxon>
        <taxon>Chromatiales</taxon>
        <taxon>Wenzhouxiangellaceae</taxon>
        <taxon>Wenzhouxiangella</taxon>
    </lineage>
</organism>
<dbReference type="CDD" id="cd14014">
    <property type="entry name" value="STKc_PknB_like"/>
    <property type="match status" value="1"/>
</dbReference>
<dbReference type="SUPFAM" id="SSF56112">
    <property type="entry name" value="Protein kinase-like (PK-like)"/>
    <property type="match status" value="1"/>
</dbReference>
<reference evidence="3 4" key="1">
    <citation type="submission" date="2018-08" db="EMBL/GenBank/DDBJ databases">
        <title>Wenzhouxiangella salilacus sp. nov., a novel bacterium isolated from a saline lake in Xinjiang Province, China.</title>
        <authorList>
            <person name="Han S."/>
        </authorList>
    </citation>
    <scope>NUCLEOTIDE SEQUENCE [LARGE SCALE GENOMIC DNA]</scope>
    <source>
        <strain evidence="3 4">XDB06</strain>
    </source>
</reference>
<dbReference type="AlphaFoldDB" id="A0A3E1KBM1"/>
<dbReference type="PROSITE" id="PS50011">
    <property type="entry name" value="PROTEIN_KINASE_DOM"/>
    <property type="match status" value="1"/>
</dbReference>
<evidence type="ECO:0000256" key="1">
    <source>
        <dbReference type="PROSITE-ProRule" id="PRU10141"/>
    </source>
</evidence>